<accession>A0A8S9LJ74</accession>
<dbReference type="AlphaFoldDB" id="A0A8S9LJ74"/>
<protein>
    <submittedName>
        <fullName evidence="2">Uncharacterized protein</fullName>
    </submittedName>
</protein>
<dbReference type="Proteomes" id="UP000712281">
    <property type="component" value="Unassembled WGS sequence"/>
</dbReference>
<name>A0A8S9LJ74_BRACR</name>
<sequence length="55" mass="5904">MIVDEVMSNGDGRESSQPNGTLNMANASSRDNKRRKVNGMCEMVSTDGLSGSRVL</sequence>
<feature type="region of interest" description="Disordered" evidence="1">
    <location>
        <begin position="1"/>
        <end position="37"/>
    </location>
</feature>
<gene>
    <name evidence="2" type="ORF">F2Q68_00046608</name>
</gene>
<reference evidence="2" key="1">
    <citation type="submission" date="2019-12" db="EMBL/GenBank/DDBJ databases">
        <title>Genome sequencing and annotation of Brassica cretica.</title>
        <authorList>
            <person name="Studholme D.J."/>
            <person name="Sarris P.F."/>
        </authorList>
    </citation>
    <scope>NUCLEOTIDE SEQUENCE</scope>
    <source>
        <strain evidence="2">PFS-001/15</strain>
        <tissue evidence="2">Leaf</tissue>
    </source>
</reference>
<comment type="caution">
    <text evidence="2">The sequence shown here is derived from an EMBL/GenBank/DDBJ whole genome shotgun (WGS) entry which is preliminary data.</text>
</comment>
<dbReference type="EMBL" id="QGKW02000276">
    <property type="protein sequence ID" value="KAF2606017.1"/>
    <property type="molecule type" value="Genomic_DNA"/>
</dbReference>
<organism evidence="2 3">
    <name type="scientific">Brassica cretica</name>
    <name type="common">Mustard</name>
    <dbReference type="NCBI Taxonomy" id="69181"/>
    <lineage>
        <taxon>Eukaryota</taxon>
        <taxon>Viridiplantae</taxon>
        <taxon>Streptophyta</taxon>
        <taxon>Embryophyta</taxon>
        <taxon>Tracheophyta</taxon>
        <taxon>Spermatophyta</taxon>
        <taxon>Magnoliopsida</taxon>
        <taxon>eudicotyledons</taxon>
        <taxon>Gunneridae</taxon>
        <taxon>Pentapetalae</taxon>
        <taxon>rosids</taxon>
        <taxon>malvids</taxon>
        <taxon>Brassicales</taxon>
        <taxon>Brassicaceae</taxon>
        <taxon>Brassiceae</taxon>
        <taxon>Brassica</taxon>
    </lineage>
</organism>
<evidence type="ECO:0000256" key="1">
    <source>
        <dbReference type="SAM" id="MobiDB-lite"/>
    </source>
</evidence>
<evidence type="ECO:0000313" key="2">
    <source>
        <dbReference type="EMBL" id="KAF2606017.1"/>
    </source>
</evidence>
<evidence type="ECO:0000313" key="3">
    <source>
        <dbReference type="Proteomes" id="UP000712281"/>
    </source>
</evidence>
<feature type="compositionally biased region" description="Polar residues" evidence="1">
    <location>
        <begin position="15"/>
        <end position="29"/>
    </location>
</feature>
<proteinExistence type="predicted"/>